<name>A0A916XIC0_9SPHI</name>
<keyword evidence="2" id="KW-1185">Reference proteome</keyword>
<evidence type="ECO:0000313" key="2">
    <source>
        <dbReference type="Proteomes" id="UP000651668"/>
    </source>
</evidence>
<dbReference type="Proteomes" id="UP000651668">
    <property type="component" value="Unassembled WGS sequence"/>
</dbReference>
<dbReference type="AlphaFoldDB" id="A0A916XIC0"/>
<protein>
    <recommendedName>
        <fullName evidence="3">YD repeat-containing protein</fullName>
    </recommendedName>
</protein>
<dbReference type="Gene3D" id="2.180.10.10">
    <property type="entry name" value="RHS repeat-associated core"/>
    <property type="match status" value="1"/>
</dbReference>
<evidence type="ECO:0008006" key="3">
    <source>
        <dbReference type="Google" id="ProtNLM"/>
    </source>
</evidence>
<comment type="caution">
    <text evidence="1">The sequence shown here is derived from an EMBL/GenBank/DDBJ whole genome shotgun (WGS) entry which is preliminary data.</text>
</comment>
<gene>
    <name evidence="1" type="ORF">GCM10011387_27630</name>
</gene>
<reference evidence="1" key="1">
    <citation type="journal article" date="2014" name="Int. J. Syst. Evol. Microbiol.">
        <title>Complete genome sequence of Corynebacterium casei LMG S-19264T (=DSM 44701T), isolated from a smear-ripened cheese.</title>
        <authorList>
            <consortium name="US DOE Joint Genome Institute (JGI-PGF)"/>
            <person name="Walter F."/>
            <person name="Albersmeier A."/>
            <person name="Kalinowski J."/>
            <person name="Ruckert C."/>
        </authorList>
    </citation>
    <scope>NUCLEOTIDE SEQUENCE</scope>
    <source>
        <strain evidence="1">CGMCC 1.15343</strain>
    </source>
</reference>
<organism evidence="1 2">
    <name type="scientific">Pedobacter quisquiliarum</name>
    <dbReference type="NCBI Taxonomy" id="1834438"/>
    <lineage>
        <taxon>Bacteria</taxon>
        <taxon>Pseudomonadati</taxon>
        <taxon>Bacteroidota</taxon>
        <taxon>Sphingobacteriia</taxon>
        <taxon>Sphingobacteriales</taxon>
        <taxon>Sphingobacteriaceae</taxon>
        <taxon>Pedobacter</taxon>
    </lineage>
</organism>
<sequence>MLFSLFLKHVALRVKILVAKSKYSQNGASSRTELTGRTVVSEYLVNDTLDVPYIRLTATGAIATDFYPGGKLFKTITKNENWTSGKMNTIEEYKDFEGRVILKKIWQTNTVFLSTFYVYDDLGNLRCVVPPFPGATSIITLNENDDLVKRYCYVYKYDDRNRLTEKRLPGKEWEYIIYNKLDQVVLTQDGNQRPQRHWSFTKYDPLGRVAATGIYRHGTVATRESLQATVNNQTGVLWETWAGSGYTLNTFPQTPYFFHQIFKYDDYDMPLPPAYVLPVNRKPKGLLTATLTFVDGTAQYLASINYYDDYGRLIKNFKQHYASSAVDVGNYDETTNTYKFAGELETSTRVHRKTSASNLTIATAYDYDAWSRQIRTRKKINTEAEVVLAENLYNEVGSGVKEKQLYNGLQKTTYIHGQRGWLREMRSKEFTEMLMYGDSAGGNRNFNGNISYQKWGYSNTITPNVYTYTYDGLDRLTKGSSNPGSTNISETVTYDSMGNILTMNRNGTTGTYTYSGNRLNRITGFETRPYQYYYDANGNMTKNGRNLDSLTYNALNLPKAVTRAGTTVSYLYAMDGTKLKKTSVIGGATVTTYYVDGIQ</sequence>
<proteinExistence type="predicted"/>
<dbReference type="EMBL" id="BMIL01000010">
    <property type="protein sequence ID" value="GGC72595.1"/>
    <property type="molecule type" value="Genomic_DNA"/>
</dbReference>
<evidence type="ECO:0000313" key="1">
    <source>
        <dbReference type="EMBL" id="GGC72595.1"/>
    </source>
</evidence>
<reference evidence="1" key="2">
    <citation type="submission" date="2020-09" db="EMBL/GenBank/DDBJ databases">
        <authorList>
            <person name="Sun Q."/>
            <person name="Zhou Y."/>
        </authorList>
    </citation>
    <scope>NUCLEOTIDE SEQUENCE</scope>
    <source>
        <strain evidence="1">CGMCC 1.15343</strain>
    </source>
</reference>
<accession>A0A916XIC0</accession>